<keyword evidence="3" id="KW-1185">Reference proteome</keyword>
<organism evidence="2 3">
    <name type="scientific">Xyrichtys novacula</name>
    <name type="common">Pearly razorfish</name>
    <name type="synonym">Hemipteronotus novacula</name>
    <dbReference type="NCBI Taxonomy" id="13765"/>
    <lineage>
        <taxon>Eukaryota</taxon>
        <taxon>Metazoa</taxon>
        <taxon>Chordata</taxon>
        <taxon>Craniata</taxon>
        <taxon>Vertebrata</taxon>
        <taxon>Euteleostomi</taxon>
        <taxon>Actinopterygii</taxon>
        <taxon>Neopterygii</taxon>
        <taxon>Teleostei</taxon>
        <taxon>Neoteleostei</taxon>
        <taxon>Acanthomorphata</taxon>
        <taxon>Eupercaria</taxon>
        <taxon>Labriformes</taxon>
        <taxon>Labridae</taxon>
        <taxon>Xyrichtys</taxon>
    </lineage>
</organism>
<feature type="compositionally biased region" description="Basic and acidic residues" evidence="1">
    <location>
        <begin position="10"/>
        <end position="61"/>
    </location>
</feature>
<sequence>MQSKKAKSKPGLDARLQKSKEEKERERQMEEEVGIRRGHKVDDGVAEVREEESKDEKDESWRVVCDSPTSAGEQRKDEQSSTPWKQYTGPVEPQQMQTLIKP</sequence>
<accession>A0AAV1GIN5</accession>
<feature type="region of interest" description="Disordered" evidence="1">
    <location>
        <begin position="1"/>
        <end position="102"/>
    </location>
</feature>
<dbReference type="EMBL" id="OY660878">
    <property type="protein sequence ID" value="CAJ1073362.1"/>
    <property type="molecule type" value="Genomic_DNA"/>
</dbReference>
<evidence type="ECO:0000256" key="1">
    <source>
        <dbReference type="SAM" id="MobiDB-lite"/>
    </source>
</evidence>
<proteinExistence type="predicted"/>
<evidence type="ECO:0000313" key="2">
    <source>
        <dbReference type="EMBL" id="CAJ1073362.1"/>
    </source>
</evidence>
<protein>
    <submittedName>
        <fullName evidence="2">Uncharacterized protein</fullName>
    </submittedName>
</protein>
<name>A0AAV1GIN5_XYRNO</name>
<reference evidence="2" key="1">
    <citation type="submission" date="2023-08" db="EMBL/GenBank/DDBJ databases">
        <authorList>
            <person name="Alioto T."/>
            <person name="Alioto T."/>
            <person name="Gomez Garrido J."/>
        </authorList>
    </citation>
    <scope>NUCLEOTIDE SEQUENCE</scope>
</reference>
<dbReference type="AlphaFoldDB" id="A0AAV1GIN5"/>
<gene>
    <name evidence="2" type="ORF">XNOV1_A003633</name>
</gene>
<evidence type="ECO:0000313" key="3">
    <source>
        <dbReference type="Proteomes" id="UP001178508"/>
    </source>
</evidence>
<dbReference type="Proteomes" id="UP001178508">
    <property type="component" value="Chromosome 15"/>
</dbReference>